<dbReference type="Pfam" id="PF17384">
    <property type="entry name" value="DUF150_C"/>
    <property type="match status" value="1"/>
</dbReference>
<keyword evidence="1 3" id="KW-0963">Cytoplasm</keyword>
<dbReference type="NCBIfam" id="NF000932">
    <property type="entry name" value="PRK00092.2-5"/>
    <property type="match status" value="1"/>
</dbReference>
<dbReference type="PANTHER" id="PTHR33867">
    <property type="entry name" value="RIBOSOME MATURATION FACTOR RIMP"/>
    <property type="match status" value="1"/>
</dbReference>
<proteinExistence type="inferred from homology"/>
<comment type="subcellular location">
    <subcellularLocation>
        <location evidence="3">Cytoplasm</location>
    </subcellularLocation>
</comment>
<protein>
    <recommendedName>
        <fullName evidence="3">Ribosome maturation factor RimP</fullName>
    </recommendedName>
</protein>
<gene>
    <name evidence="3" type="primary">rimP</name>
    <name evidence="6" type="ORF">TMPK1_14880</name>
</gene>
<evidence type="ECO:0000256" key="1">
    <source>
        <dbReference type="ARBA" id="ARBA00022490"/>
    </source>
</evidence>
<dbReference type="InterPro" id="IPR036847">
    <property type="entry name" value="RimP_C_sf"/>
</dbReference>
<evidence type="ECO:0000313" key="7">
    <source>
        <dbReference type="Proteomes" id="UP000681075"/>
    </source>
</evidence>
<dbReference type="Proteomes" id="UP000681075">
    <property type="component" value="Unassembled WGS sequence"/>
</dbReference>
<dbReference type="EMBL" id="BOPV01000001">
    <property type="protein sequence ID" value="GIL39251.1"/>
    <property type="molecule type" value="Genomic_DNA"/>
</dbReference>
<dbReference type="AlphaFoldDB" id="A0A8S8XBP1"/>
<dbReference type="InterPro" id="IPR003728">
    <property type="entry name" value="Ribosome_maturation_RimP"/>
</dbReference>
<evidence type="ECO:0000256" key="3">
    <source>
        <dbReference type="HAMAP-Rule" id="MF_01077"/>
    </source>
</evidence>
<dbReference type="RefSeq" id="WP_420242350.1">
    <property type="nucleotide sequence ID" value="NZ_BOPV01000001.1"/>
</dbReference>
<evidence type="ECO:0000313" key="6">
    <source>
        <dbReference type="EMBL" id="GIL39251.1"/>
    </source>
</evidence>
<reference evidence="6" key="1">
    <citation type="submission" date="2021-02" db="EMBL/GenBank/DDBJ databases">
        <title>Genome sequence of Rhodospirillales sp. strain TMPK1 isolated from soil.</title>
        <authorList>
            <person name="Nakai R."/>
            <person name="Kusada H."/>
            <person name="Tamaki H."/>
        </authorList>
    </citation>
    <scope>NUCLEOTIDE SEQUENCE</scope>
    <source>
        <strain evidence="6">TMPK1</strain>
    </source>
</reference>
<dbReference type="InterPro" id="IPR028998">
    <property type="entry name" value="RimP_C"/>
</dbReference>
<organism evidence="6 7">
    <name type="scientific">Roseiterribacter gracilis</name>
    <dbReference type="NCBI Taxonomy" id="2812848"/>
    <lineage>
        <taxon>Bacteria</taxon>
        <taxon>Pseudomonadati</taxon>
        <taxon>Pseudomonadota</taxon>
        <taxon>Alphaproteobacteria</taxon>
        <taxon>Rhodospirillales</taxon>
        <taxon>Roseiterribacteraceae</taxon>
        <taxon>Roseiterribacter</taxon>
    </lineage>
</organism>
<comment type="caution">
    <text evidence="6">The sequence shown here is derived from an EMBL/GenBank/DDBJ whole genome shotgun (WGS) entry which is preliminary data.</text>
</comment>
<comment type="function">
    <text evidence="3">Required for maturation of 30S ribosomal subunits.</text>
</comment>
<dbReference type="SUPFAM" id="SSF75420">
    <property type="entry name" value="YhbC-like, N-terminal domain"/>
    <property type="match status" value="1"/>
</dbReference>
<dbReference type="HAMAP" id="MF_01077">
    <property type="entry name" value="RimP"/>
    <property type="match status" value="1"/>
</dbReference>
<evidence type="ECO:0000259" key="5">
    <source>
        <dbReference type="Pfam" id="PF17384"/>
    </source>
</evidence>
<feature type="domain" description="Ribosome maturation factor RimP C-terminal" evidence="5">
    <location>
        <begin position="86"/>
        <end position="150"/>
    </location>
</feature>
<keyword evidence="2 3" id="KW-0690">Ribosome biogenesis</keyword>
<dbReference type="InterPro" id="IPR035956">
    <property type="entry name" value="RimP_N_sf"/>
</dbReference>
<evidence type="ECO:0000259" key="4">
    <source>
        <dbReference type="Pfam" id="PF02576"/>
    </source>
</evidence>
<dbReference type="PANTHER" id="PTHR33867:SF1">
    <property type="entry name" value="RIBOSOME MATURATION FACTOR RIMP"/>
    <property type="match status" value="1"/>
</dbReference>
<dbReference type="GO" id="GO:0000028">
    <property type="term" value="P:ribosomal small subunit assembly"/>
    <property type="evidence" value="ECO:0007669"/>
    <property type="project" value="TreeGrafter"/>
</dbReference>
<feature type="domain" description="Ribosome maturation factor RimP N-terminal" evidence="4">
    <location>
        <begin position="10"/>
        <end position="83"/>
    </location>
</feature>
<evidence type="ECO:0000256" key="2">
    <source>
        <dbReference type="ARBA" id="ARBA00022517"/>
    </source>
</evidence>
<dbReference type="InterPro" id="IPR028989">
    <property type="entry name" value="RimP_N"/>
</dbReference>
<keyword evidence="7" id="KW-1185">Reference proteome</keyword>
<dbReference type="GO" id="GO:0006412">
    <property type="term" value="P:translation"/>
    <property type="evidence" value="ECO:0007669"/>
    <property type="project" value="TreeGrafter"/>
</dbReference>
<dbReference type="Gene3D" id="2.30.30.180">
    <property type="entry name" value="Ribosome maturation factor RimP, C-terminal domain"/>
    <property type="match status" value="1"/>
</dbReference>
<accession>A0A8S8XBP1</accession>
<name>A0A8S8XBP1_9PROT</name>
<sequence>MDLNALEERLAPIVAELGYEIVRLKLIGGSRRPTLQVMADRLDGTTMIVDDCARVSRAIDPVLDEIDAIEGEYALEVSSPGIDRPLTRAKDFARWAGHEVKIELHKPVEGRKRFTGQLEGIDGDRVTVALVDAKVSFALAEIASAKLVLTDALIAAAGGRG</sequence>
<dbReference type="CDD" id="cd01734">
    <property type="entry name" value="YlxS_C"/>
    <property type="match status" value="1"/>
</dbReference>
<dbReference type="Pfam" id="PF02576">
    <property type="entry name" value="RimP_N"/>
    <property type="match status" value="1"/>
</dbReference>
<comment type="similarity">
    <text evidence="3">Belongs to the RimP family.</text>
</comment>
<dbReference type="SUPFAM" id="SSF74942">
    <property type="entry name" value="YhbC-like, C-terminal domain"/>
    <property type="match status" value="1"/>
</dbReference>
<dbReference type="Gene3D" id="3.30.300.70">
    <property type="entry name" value="RimP-like superfamily, N-terminal"/>
    <property type="match status" value="1"/>
</dbReference>
<dbReference type="GO" id="GO:0005829">
    <property type="term" value="C:cytosol"/>
    <property type="evidence" value="ECO:0007669"/>
    <property type="project" value="TreeGrafter"/>
</dbReference>